<name>A0A0K1S2I0_9CHRO</name>
<dbReference type="AlphaFoldDB" id="A0A0K1S2I0"/>
<reference evidence="1 2" key="1">
    <citation type="journal article" date="2016" name="Stand. Genomic Sci.">
        <title>Complete genome sequence and genomic characterization of Microcystis panniformis FACHB 1757 by third-generation sequencing.</title>
        <authorList>
            <person name="Zhang J.Y."/>
            <person name="Guan R."/>
            <person name="Zhang H.J."/>
            <person name="Li H."/>
            <person name="Xiao P."/>
            <person name="Yu G.L."/>
            <person name="Du L."/>
            <person name="Cao D.M."/>
            <person name="Zhu B.C."/>
            <person name="Li R.H."/>
            <person name="Lu Z.H."/>
        </authorList>
    </citation>
    <scope>NUCLEOTIDE SEQUENCE [LARGE SCALE GENOMIC DNA]</scope>
    <source>
        <strain evidence="1 2">FACHB-1757</strain>
    </source>
</reference>
<organism evidence="1 2">
    <name type="scientific">Microcystis panniformis FACHB-1757</name>
    <dbReference type="NCBI Taxonomy" id="1638788"/>
    <lineage>
        <taxon>Bacteria</taxon>
        <taxon>Bacillati</taxon>
        <taxon>Cyanobacteriota</taxon>
        <taxon>Cyanophyceae</taxon>
        <taxon>Oscillatoriophycideae</taxon>
        <taxon>Chroococcales</taxon>
        <taxon>Microcystaceae</taxon>
        <taxon>Microcystis</taxon>
    </lineage>
</organism>
<gene>
    <name evidence="1" type="ORF">VL20_3350</name>
</gene>
<accession>A0A0K1S2I0</accession>
<dbReference type="Proteomes" id="UP000068167">
    <property type="component" value="Chromosome"/>
</dbReference>
<dbReference type="PATRIC" id="fig|1638788.3.peg.3377"/>
<dbReference type="KEGG" id="mpk:VL20_3350"/>
<evidence type="ECO:0000313" key="2">
    <source>
        <dbReference type="Proteomes" id="UP000068167"/>
    </source>
</evidence>
<dbReference type="EMBL" id="CP011339">
    <property type="protein sequence ID" value="AKV68357.1"/>
    <property type="molecule type" value="Genomic_DNA"/>
</dbReference>
<keyword evidence="2" id="KW-1185">Reference proteome</keyword>
<evidence type="ECO:0000313" key="1">
    <source>
        <dbReference type="EMBL" id="AKV68357.1"/>
    </source>
</evidence>
<sequence length="39" mass="4465">MISPVLLLLRQIIVFRKGLWRGMSDSPLRSPLTASQLDR</sequence>
<protein>
    <submittedName>
        <fullName evidence="1">Uncharacterized protein</fullName>
    </submittedName>
</protein>
<proteinExistence type="predicted"/>